<dbReference type="EMBL" id="ML994653">
    <property type="protein sequence ID" value="KAF2181251.1"/>
    <property type="molecule type" value="Genomic_DNA"/>
</dbReference>
<accession>A0A6A6DP43</accession>
<dbReference type="AlphaFoldDB" id="A0A6A6DP43"/>
<proteinExistence type="predicted"/>
<reference evidence="1" key="1">
    <citation type="journal article" date="2020" name="Stud. Mycol.">
        <title>101 Dothideomycetes genomes: a test case for predicting lifestyles and emergence of pathogens.</title>
        <authorList>
            <person name="Haridas S."/>
            <person name="Albert R."/>
            <person name="Binder M."/>
            <person name="Bloem J."/>
            <person name="Labutti K."/>
            <person name="Salamov A."/>
            <person name="Andreopoulos B."/>
            <person name="Baker S."/>
            <person name="Barry K."/>
            <person name="Bills G."/>
            <person name="Bluhm B."/>
            <person name="Cannon C."/>
            <person name="Castanera R."/>
            <person name="Culley D."/>
            <person name="Daum C."/>
            <person name="Ezra D."/>
            <person name="Gonzalez J."/>
            <person name="Henrissat B."/>
            <person name="Kuo A."/>
            <person name="Liang C."/>
            <person name="Lipzen A."/>
            <person name="Lutzoni F."/>
            <person name="Magnuson J."/>
            <person name="Mondo S."/>
            <person name="Nolan M."/>
            <person name="Ohm R."/>
            <person name="Pangilinan J."/>
            <person name="Park H.-J."/>
            <person name="Ramirez L."/>
            <person name="Alfaro M."/>
            <person name="Sun H."/>
            <person name="Tritt A."/>
            <person name="Yoshinaga Y."/>
            <person name="Zwiers L.-H."/>
            <person name="Turgeon B."/>
            <person name="Goodwin S."/>
            <person name="Spatafora J."/>
            <person name="Crous P."/>
            <person name="Grigoriev I."/>
        </authorList>
    </citation>
    <scope>NUCLEOTIDE SEQUENCE</scope>
    <source>
        <strain evidence="1">CBS 207.26</strain>
    </source>
</reference>
<dbReference type="Proteomes" id="UP000800200">
    <property type="component" value="Unassembled WGS sequence"/>
</dbReference>
<evidence type="ECO:0000313" key="2">
    <source>
        <dbReference type="Proteomes" id="UP000800200"/>
    </source>
</evidence>
<name>A0A6A6DP43_9PEZI</name>
<gene>
    <name evidence="1" type="ORF">K469DRAFT_692128</name>
</gene>
<sequence length="300" mass="34212">MSKQRAGSPNSFYMLLEAADHTETKESPIQENRPEWNLKPGLDTTCRGIKRGFEEVIMPPRESKNYDDGCTGLSQLSGAHFDVQFTLPLPSSGSHSERAIEQHPTIWTQLFYSLEWLKELHNKGYMFTFVGNDLEEEDPKRWARVMLLVTRESGCTDDREVKIDTVLDTISRYLWNDILTLRHNGSRTILDKSSYIWVEIYQGTMRNGDLEVDAGCNILDFIAPELLFDAKDDAKDKSTISLGIVPIYSSALEPSIQNRPVEMEFNIVEGDEKNIELQRYTFKGKPGRFCGGNAGEFVRQ</sequence>
<protein>
    <submittedName>
        <fullName evidence="1">Uncharacterized protein</fullName>
    </submittedName>
</protein>
<organism evidence="1 2">
    <name type="scientific">Zopfia rhizophila CBS 207.26</name>
    <dbReference type="NCBI Taxonomy" id="1314779"/>
    <lineage>
        <taxon>Eukaryota</taxon>
        <taxon>Fungi</taxon>
        <taxon>Dikarya</taxon>
        <taxon>Ascomycota</taxon>
        <taxon>Pezizomycotina</taxon>
        <taxon>Dothideomycetes</taxon>
        <taxon>Dothideomycetes incertae sedis</taxon>
        <taxon>Zopfiaceae</taxon>
        <taxon>Zopfia</taxon>
    </lineage>
</organism>
<keyword evidence="2" id="KW-1185">Reference proteome</keyword>
<evidence type="ECO:0000313" key="1">
    <source>
        <dbReference type="EMBL" id="KAF2181251.1"/>
    </source>
</evidence>